<reference evidence="1" key="1">
    <citation type="submission" date="2022-10" db="EMBL/GenBank/DDBJ databases">
        <title>The WGS of Solirubrobacter ginsenosidimutans DSM 21036.</title>
        <authorList>
            <person name="Jiang Z."/>
        </authorList>
    </citation>
    <scope>NUCLEOTIDE SEQUENCE</scope>
    <source>
        <strain evidence="1">DSM 21036</strain>
    </source>
</reference>
<organism evidence="1 2">
    <name type="scientific">Solirubrobacter ginsenosidimutans</name>
    <dbReference type="NCBI Taxonomy" id="490573"/>
    <lineage>
        <taxon>Bacteria</taxon>
        <taxon>Bacillati</taxon>
        <taxon>Actinomycetota</taxon>
        <taxon>Thermoleophilia</taxon>
        <taxon>Solirubrobacterales</taxon>
        <taxon>Solirubrobacteraceae</taxon>
        <taxon>Solirubrobacter</taxon>
    </lineage>
</organism>
<sequence>MAFDLIREIPDVSLAAEFDGEPLVQSFLVPMTRGRVGRVWITTAEAFTVPAFGRPWVSAQLVSLHASLGTRAFNRALVAGVRLRADVPAGLALAA</sequence>
<dbReference type="RefSeq" id="WP_270045821.1">
    <property type="nucleotide sequence ID" value="NZ_JAPDOD010000069.1"/>
</dbReference>
<accession>A0A9X3N3S2</accession>
<comment type="caution">
    <text evidence="1">The sequence shown here is derived from an EMBL/GenBank/DDBJ whole genome shotgun (WGS) entry which is preliminary data.</text>
</comment>
<dbReference type="AlphaFoldDB" id="A0A9X3N3S2"/>
<evidence type="ECO:0000313" key="1">
    <source>
        <dbReference type="EMBL" id="MDA0166563.1"/>
    </source>
</evidence>
<gene>
    <name evidence="1" type="ORF">OM076_40240</name>
</gene>
<protein>
    <submittedName>
        <fullName evidence="1">Uncharacterized protein</fullName>
    </submittedName>
</protein>
<dbReference type="EMBL" id="JAPDOD010000069">
    <property type="protein sequence ID" value="MDA0166563.1"/>
    <property type="molecule type" value="Genomic_DNA"/>
</dbReference>
<dbReference type="Proteomes" id="UP001149140">
    <property type="component" value="Unassembled WGS sequence"/>
</dbReference>
<name>A0A9X3N3S2_9ACTN</name>
<keyword evidence="2" id="KW-1185">Reference proteome</keyword>
<proteinExistence type="predicted"/>
<evidence type="ECO:0000313" key="2">
    <source>
        <dbReference type="Proteomes" id="UP001149140"/>
    </source>
</evidence>